<reference evidence="4" key="1">
    <citation type="journal article" date="2013" name="Proc. Natl. Acad. Sci. U.S.A.">
        <title>Genome structure and metabolic features in the red seaweed Chondrus crispus shed light on evolution of the Archaeplastida.</title>
        <authorList>
            <person name="Collen J."/>
            <person name="Porcel B."/>
            <person name="Carre W."/>
            <person name="Ball S.G."/>
            <person name="Chaparro C."/>
            <person name="Tonon T."/>
            <person name="Barbeyron T."/>
            <person name="Michel G."/>
            <person name="Noel B."/>
            <person name="Valentin K."/>
            <person name="Elias M."/>
            <person name="Artiguenave F."/>
            <person name="Arun A."/>
            <person name="Aury J.M."/>
            <person name="Barbosa-Neto J.F."/>
            <person name="Bothwell J.H."/>
            <person name="Bouget F.Y."/>
            <person name="Brillet L."/>
            <person name="Cabello-Hurtado F."/>
            <person name="Capella-Gutierrez S."/>
            <person name="Charrier B."/>
            <person name="Cladiere L."/>
            <person name="Cock J.M."/>
            <person name="Coelho S.M."/>
            <person name="Colleoni C."/>
            <person name="Czjzek M."/>
            <person name="Da Silva C."/>
            <person name="Delage L."/>
            <person name="Denoeud F."/>
            <person name="Deschamps P."/>
            <person name="Dittami S.M."/>
            <person name="Gabaldon T."/>
            <person name="Gachon C.M."/>
            <person name="Groisillier A."/>
            <person name="Herve C."/>
            <person name="Jabbari K."/>
            <person name="Katinka M."/>
            <person name="Kloareg B."/>
            <person name="Kowalczyk N."/>
            <person name="Labadie K."/>
            <person name="Leblanc C."/>
            <person name="Lopez P.J."/>
            <person name="McLachlan D.H."/>
            <person name="Meslet-Cladiere L."/>
            <person name="Moustafa A."/>
            <person name="Nehr Z."/>
            <person name="Nyvall Collen P."/>
            <person name="Panaud O."/>
            <person name="Partensky F."/>
            <person name="Poulain J."/>
            <person name="Rensing S.A."/>
            <person name="Rousvoal S."/>
            <person name="Samson G."/>
            <person name="Symeonidi A."/>
            <person name="Weissenbach J."/>
            <person name="Zambounis A."/>
            <person name="Wincker P."/>
            <person name="Boyen C."/>
        </authorList>
    </citation>
    <scope>NUCLEOTIDE SEQUENCE [LARGE SCALE GENOMIC DNA]</scope>
    <source>
        <strain evidence="4">cv. Stackhouse</strain>
    </source>
</reference>
<dbReference type="PROSITE" id="PS51257">
    <property type="entry name" value="PROKAR_LIPOPROTEIN"/>
    <property type="match status" value="1"/>
</dbReference>
<dbReference type="GeneID" id="17325400"/>
<keyword evidence="1" id="KW-1133">Transmembrane helix</keyword>
<dbReference type="Gramene" id="CDF37813">
    <property type="protein sequence ID" value="CDF37813"/>
    <property type="gene ID" value="CHC_T00005740001"/>
</dbReference>
<feature type="signal peptide" evidence="2">
    <location>
        <begin position="1"/>
        <end position="22"/>
    </location>
</feature>
<feature type="chain" id="PRO_5004442785" evidence="2">
    <location>
        <begin position="23"/>
        <end position="97"/>
    </location>
</feature>
<proteinExistence type="predicted"/>
<sequence length="97" mass="10170">MVASSRFILLALCVLLALACEAAPTPSVPTLASDHPRPAPSFKWLTSARNVLDEAEDITDDISEKTGLTTGVIIAIAVGAAIFLIVMVVLCCCCCCF</sequence>
<keyword evidence="2" id="KW-0732">Signal</keyword>
<dbReference type="Proteomes" id="UP000012073">
    <property type="component" value="Unassembled WGS sequence"/>
</dbReference>
<organism evidence="3 4">
    <name type="scientific">Chondrus crispus</name>
    <name type="common">Carrageen Irish moss</name>
    <name type="synonym">Polymorpha crispa</name>
    <dbReference type="NCBI Taxonomy" id="2769"/>
    <lineage>
        <taxon>Eukaryota</taxon>
        <taxon>Rhodophyta</taxon>
        <taxon>Florideophyceae</taxon>
        <taxon>Rhodymeniophycidae</taxon>
        <taxon>Gigartinales</taxon>
        <taxon>Gigartinaceae</taxon>
        <taxon>Chondrus</taxon>
    </lineage>
</organism>
<gene>
    <name evidence="3" type="ORF">CHC_T00005740001</name>
</gene>
<evidence type="ECO:0000256" key="2">
    <source>
        <dbReference type="SAM" id="SignalP"/>
    </source>
</evidence>
<keyword evidence="4" id="KW-1185">Reference proteome</keyword>
<accession>R7QJ65</accession>
<keyword evidence="1" id="KW-0812">Transmembrane</keyword>
<evidence type="ECO:0000313" key="4">
    <source>
        <dbReference type="Proteomes" id="UP000012073"/>
    </source>
</evidence>
<feature type="transmembrane region" description="Helical" evidence="1">
    <location>
        <begin position="72"/>
        <end position="96"/>
    </location>
</feature>
<evidence type="ECO:0000313" key="3">
    <source>
        <dbReference type="EMBL" id="CDF37813.1"/>
    </source>
</evidence>
<dbReference type="AlphaFoldDB" id="R7QJ65"/>
<keyword evidence="1" id="KW-0472">Membrane</keyword>
<evidence type="ECO:0000256" key="1">
    <source>
        <dbReference type="SAM" id="Phobius"/>
    </source>
</evidence>
<dbReference type="RefSeq" id="XP_005717684.1">
    <property type="nucleotide sequence ID" value="XM_005717627.1"/>
</dbReference>
<dbReference type="EMBL" id="HG001871">
    <property type="protein sequence ID" value="CDF37813.1"/>
    <property type="molecule type" value="Genomic_DNA"/>
</dbReference>
<protein>
    <submittedName>
        <fullName evidence="3">Uncharacterized protein</fullName>
    </submittedName>
</protein>
<name>R7QJ65_CHOCR</name>
<dbReference type="KEGG" id="ccp:CHC_T00005740001"/>